<keyword evidence="11" id="KW-1185">Reference proteome</keyword>
<dbReference type="Gene3D" id="1.20.1250.20">
    <property type="entry name" value="MFS general substrate transporter like domains"/>
    <property type="match status" value="1"/>
</dbReference>
<dbReference type="InterPro" id="IPR005829">
    <property type="entry name" value="Sugar_transporter_CS"/>
</dbReference>
<feature type="transmembrane region" description="Helical" evidence="8">
    <location>
        <begin position="177"/>
        <end position="199"/>
    </location>
</feature>
<feature type="transmembrane region" description="Helical" evidence="8">
    <location>
        <begin position="375"/>
        <end position="395"/>
    </location>
</feature>
<organism evidence="10 11">
    <name type="scientific">Clathrospora elynae</name>
    <dbReference type="NCBI Taxonomy" id="706981"/>
    <lineage>
        <taxon>Eukaryota</taxon>
        <taxon>Fungi</taxon>
        <taxon>Dikarya</taxon>
        <taxon>Ascomycota</taxon>
        <taxon>Pezizomycotina</taxon>
        <taxon>Dothideomycetes</taxon>
        <taxon>Pleosporomycetidae</taxon>
        <taxon>Pleosporales</taxon>
        <taxon>Diademaceae</taxon>
        <taxon>Clathrospora</taxon>
    </lineage>
</organism>
<dbReference type="PANTHER" id="PTHR48022">
    <property type="entry name" value="PLASTIDIC GLUCOSE TRANSPORTER 4"/>
    <property type="match status" value="1"/>
</dbReference>
<feature type="transmembrane region" description="Helical" evidence="8">
    <location>
        <begin position="445"/>
        <end position="462"/>
    </location>
</feature>
<feature type="transmembrane region" description="Helical" evidence="8">
    <location>
        <begin position="302"/>
        <end position="323"/>
    </location>
</feature>
<gene>
    <name evidence="10" type="ORF">EJ02DRAFT_363810</name>
</gene>
<name>A0A6A5T7J6_9PLEO</name>
<keyword evidence="5 8" id="KW-1133">Transmembrane helix</keyword>
<evidence type="ECO:0000259" key="9">
    <source>
        <dbReference type="PROSITE" id="PS50850"/>
    </source>
</evidence>
<dbReference type="PRINTS" id="PR00171">
    <property type="entry name" value="SUGRTRNSPORT"/>
</dbReference>
<dbReference type="EMBL" id="ML975997">
    <property type="protein sequence ID" value="KAF1947669.1"/>
    <property type="molecule type" value="Genomic_DNA"/>
</dbReference>
<dbReference type="FunFam" id="1.20.1250.20:FF:000026">
    <property type="entry name" value="MFS quinate transporter QutD"/>
    <property type="match status" value="1"/>
</dbReference>
<protein>
    <submittedName>
        <fullName evidence="10">High affinity glucose transporter</fullName>
    </submittedName>
</protein>
<dbReference type="AlphaFoldDB" id="A0A6A5T7J6"/>
<feature type="transmembrane region" description="Helical" evidence="8">
    <location>
        <begin position="7"/>
        <end position="34"/>
    </location>
</feature>
<reference evidence="10" key="1">
    <citation type="journal article" date="2020" name="Stud. Mycol.">
        <title>101 Dothideomycetes genomes: a test case for predicting lifestyles and emergence of pathogens.</title>
        <authorList>
            <person name="Haridas S."/>
            <person name="Albert R."/>
            <person name="Binder M."/>
            <person name="Bloem J."/>
            <person name="Labutti K."/>
            <person name="Salamov A."/>
            <person name="Andreopoulos B."/>
            <person name="Baker S."/>
            <person name="Barry K."/>
            <person name="Bills G."/>
            <person name="Bluhm B."/>
            <person name="Cannon C."/>
            <person name="Castanera R."/>
            <person name="Culley D."/>
            <person name="Daum C."/>
            <person name="Ezra D."/>
            <person name="Gonzalez J."/>
            <person name="Henrissat B."/>
            <person name="Kuo A."/>
            <person name="Liang C."/>
            <person name="Lipzen A."/>
            <person name="Lutzoni F."/>
            <person name="Magnuson J."/>
            <person name="Mondo S."/>
            <person name="Nolan M."/>
            <person name="Ohm R."/>
            <person name="Pangilinan J."/>
            <person name="Park H.-J."/>
            <person name="Ramirez L."/>
            <person name="Alfaro M."/>
            <person name="Sun H."/>
            <person name="Tritt A."/>
            <person name="Yoshinaga Y."/>
            <person name="Zwiers L.-H."/>
            <person name="Turgeon B."/>
            <person name="Goodwin S."/>
            <person name="Spatafora J."/>
            <person name="Crous P."/>
            <person name="Grigoriev I."/>
        </authorList>
    </citation>
    <scope>NUCLEOTIDE SEQUENCE</scope>
    <source>
        <strain evidence="10">CBS 161.51</strain>
    </source>
</reference>
<evidence type="ECO:0000256" key="5">
    <source>
        <dbReference type="ARBA" id="ARBA00022989"/>
    </source>
</evidence>
<dbReference type="InterPro" id="IPR020846">
    <property type="entry name" value="MFS_dom"/>
</dbReference>
<feature type="transmembrane region" description="Helical" evidence="8">
    <location>
        <begin position="138"/>
        <end position="157"/>
    </location>
</feature>
<comment type="subcellular location">
    <subcellularLocation>
        <location evidence="1">Membrane</location>
        <topology evidence="1">Multi-pass membrane protein</topology>
    </subcellularLocation>
</comment>
<dbReference type="CDD" id="cd17356">
    <property type="entry name" value="MFS_HXT"/>
    <property type="match status" value="1"/>
</dbReference>
<dbReference type="PROSITE" id="PS00216">
    <property type="entry name" value="SUGAR_TRANSPORT_1"/>
    <property type="match status" value="1"/>
</dbReference>
<dbReference type="Pfam" id="PF00083">
    <property type="entry name" value="Sugar_tr"/>
    <property type="match status" value="1"/>
</dbReference>
<dbReference type="InterPro" id="IPR050360">
    <property type="entry name" value="MFS_Sugar_Transporters"/>
</dbReference>
<dbReference type="GO" id="GO:0005351">
    <property type="term" value="F:carbohydrate:proton symporter activity"/>
    <property type="evidence" value="ECO:0007669"/>
    <property type="project" value="TreeGrafter"/>
</dbReference>
<dbReference type="PROSITE" id="PS00217">
    <property type="entry name" value="SUGAR_TRANSPORT_2"/>
    <property type="match status" value="1"/>
</dbReference>
<evidence type="ECO:0000256" key="8">
    <source>
        <dbReference type="SAM" id="Phobius"/>
    </source>
</evidence>
<evidence type="ECO:0000256" key="1">
    <source>
        <dbReference type="ARBA" id="ARBA00004141"/>
    </source>
</evidence>
<feature type="transmembrane region" description="Helical" evidence="8">
    <location>
        <begin position="80"/>
        <end position="96"/>
    </location>
</feature>
<dbReference type="NCBIfam" id="TIGR00879">
    <property type="entry name" value="SP"/>
    <property type="match status" value="1"/>
</dbReference>
<keyword evidence="6 8" id="KW-0472">Membrane</keyword>
<feature type="transmembrane region" description="Helical" evidence="8">
    <location>
        <begin position="330"/>
        <end position="355"/>
    </location>
</feature>
<evidence type="ECO:0000256" key="4">
    <source>
        <dbReference type="ARBA" id="ARBA00022692"/>
    </source>
</evidence>
<feature type="transmembrane region" description="Helical" evidence="8">
    <location>
        <begin position="416"/>
        <end position="439"/>
    </location>
</feature>
<feature type="transmembrane region" description="Helical" evidence="8">
    <location>
        <begin position="102"/>
        <end position="126"/>
    </location>
</feature>
<dbReference type="OrthoDB" id="4142200at2759"/>
<keyword evidence="4 8" id="KW-0812">Transmembrane</keyword>
<evidence type="ECO:0000313" key="11">
    <source>
        <dbReference type="Proteomes" id="UP000800038"/>
    </source>
</evidence>
<dbReference type="Proteomes" id="UP000800038">
    <property type="component" value="Unassembled WGS sequence"/>
</dbReference>
<dbReference type="GO" id="GO:0016020">
    <property type="term" value="C:membrane"/>
    <property type="evidence" value="ECO:0007669"/>
    <property type="project" value="UniProtKB-SubCell"/>
</dbReference>
<dbReference type="PROSITE" id="PS50850">
    <property type="entry name" value="MFS"/>
    <property type="match status" value="1"/>
</dbReference>
<evidence type="ECO:0000256" key="3">
    <source>
        <dbReference type="ARBA" id="ARBA00022448"/>
    </source>
</evidence>
<dbReference type="InterPro" id="IPR036259">
    <property type="entry name" value="MFS_trans_sf"/>
</dbReference>
<evidence type="ECO:0000256" key="2">
    <source>
        <dbReference type="ARBA" id="ARBA00010992"/>
    </source>
</evidence>
<dbReference type="InterPro" id="IPR003663">
    <property type="entry name" value="Sugar/inositol_transpt"/>
</dbReference>
<dbReference type="PANTHER" id="PTHR48022:SF35">
    <property type="entry name" value="MAJOR FACILITATOR SUPERFAMILY (MFS) PROFILE DOMAIN-CONTAINING PROTEIN"/>
    <property type="match status" value="1"/>
</dbReference>
<evidence type="ECO:0000256" key="7">
    <source>
        <dbReference type="RuleBase" id="RU003346"/>
    </source>
</evidence>
<feature type="domain" description="Major facilitator superfamily (MFS) profile" evidence="9">
    <location>
        <begin position="12"/>
        <end position="468"/>
    </location>
</feature>
<feature type="transmembrane region" description="Helical" evidence="8">
    <location>
        <begin position="267"/>
        <end position="290"/>
    </location>
</feature>
<evidence type="ECO:0000256" key="6">
    <source>
        <dbReference type="ARBA" id="ARBA00023136"/>
    </source>
</evidence>
<evidence type="ECO:0000313" key="10">
    <source>
        <dbReference type="EMBL" id="KAF1947669.1"/>
    </source>
</evidence>
<proteinExistence type="inferred from homology"/>
<keyword evidence="10" id="KW-0762">Sugar transport</keyword>
<keyword evidence="3 7" id="KW-0813">Transport</keyword>
<dbReference type="SUPFAM" id="SSF103473">
    <property type="entry name" value="MFS general substrate transporter"/>
    <property type="match status" value="1"/>
</dbReference>
<dbReference type="InterPro" id="IPR005828">
    <property type="entry name" value="MFS_sugar_transport-like"/>
</dbReference>
<sequence length="526" mass="57649">MKFPQFYNVYAICGFAAIGGALFGFDISSMSGVLGTKAYQNYFGNPSGTRQGGITASMPAGSLCGALASSFLADRLSRRNAIQIAALIWCVGAVLQAASNGVALLCIGRVVGGFAIGICSAIVPVYQAEIAPKEIRGRVVSLQQWAITWGILIQYFIQYGSSFTGGGIKNENQGTAAFRIPWGIQVVPGAILFVGMFFFPRSPRWLASKDRWEEALQVLAHLHGGGDMNHPKVLAEYKEIEEALRFEREVAETSFTALMKPRIVKRVILGMSIQMWSQLCGMNIMMYYIVFIMRGAGIADELLTASIQYIINVVMTLPAILYLDRFGRRPALLVGSLLMATWLFTTGALQASYGIPNPDATDKDISWIVPKEHSAVSKAIVACSYLFVASFATTWGPTSWTYPAEIFPAKVRAKAVSLATSANWSFNCILAFAVPPLLWSINWKMYMIFGTFNALAFIHMFLTAPETKGKTLEEMDDVFDSGLPAWKAGKKASRLDQITRDIETGEVKVQRRGHDQVEDIAVEPKA</sequence>
<accession>A0A6A5T7J6</accession>
<comment type="similarity">
    <text evidence="2 7">Belongs to the major facilitator superfamily. Sugar transporter (TC 2.A.1.1) family.</text>
</comment>
<feature type="transmembrane region" description="Helical" evidence="8">
    <location>
        <begin position="54"/>
        <end position="73"/>
    </location>
</feature>